<protein>
    <submittedName>
        <fullName evidence="2">Uncharacterized protein Anr2p</fullName>
    </submittedName>
</protein>
<keyword evidence="3" id="KW-1185">Reference proteome</keyword>
<accession>A0A9P0QVX4</accession>
<dbReference type="InterPro" id="IPR053056">
    <property type="entry name" value="Lipid_Metab_Assoc_Protein"/>
</dbReference>
<dbReference type="InterPro" id="IPR018626">
    <property type="entry name" value="LCHN/Anr2"/>
</dbReference>
<dbReference type="Pfam" id="PF14831">
    <property type="entry name" value="DUF4484"/>
    <property type="match status" value="1"/>
</dbReference>
<proteinExistence type="predicted"/>
<dbReference type="Pfam" id="PF09804">
    <property type="entry name" value="DENND11"/>
    <property type="match status" value="1"/>
</dbReference>
<name>A0A9P0QVX4_9ASCO</name>
<dbReference type="PANTHER" id="PTHR28153:SF1">
    <property type="entry name" value="DUF4484 DOMAIN-CONTAINING PROTEIN"/>
    <property type="match status" value="1"/>
</dbReference>
<sequence>MSNPLEPDYSPPKIAACFLVNFDTSVGYKFVWSKVNEGLDLTGLEYKCLPSGLHEKDSDTILISHKAGNRIYYGLCKFFQNLGDFGSNEQVDRSNVKMYAVGILCEPLTPSASMKSDSSWKPNEFVHNGWEYLEDLDATLRKFVAQREFQNFELFEELYSRLIAGGSTRSTKKIENHLLKKLPVFLQTLGPLTFCLYKQALLRKRILFFQQNHSKVTNFDLGAFTYLLSLISIVPKGIEIVKNEQFAEDESDESNLYSRPIYSIGLNDLGGTLAGSASTIGCTNDSILMYQRNIFDYAVFIPCEEFDEPFVVGAKTLTNNHGHTPSSSDGELKSTLKDYYKFKLVYKDYFNRHKCGNNSTSQDDASSIKTKSSTFSSRFGTQFIKYTNPKVFGEYELESEPSWWLESATAPISWREYIWSAFSWFASAGTVTETVIENSNIGYSNGKRTGDSQDNSILALDSSNSEENVKKNFIELVELVGNFHKLTKKWFYLINEVVIEELDLDIDGNGVHQALVNRSKISIELTYQDIIDMELDPYSHEDLDFVKEFVTLYWGSVVENVEIGLGLSSICC</sequence>
<dbReference type="PANTHER" id="PTHR28153">
    <property type="entry name" value="PROTEIN, PUTATIVE-RELATED"/>
    <property type="match status" value="1"/>
</dbReference>
<dbReference type="OrthoDB" id="2152680at2759"/>
<dbReference type="InterPro" id="IPR028115">
    <property type="entry name" value="DUF4484"/>
</dbReference>
<evidence type="ECO:0000313" key="3">
    <source>
        <dbReference type="Proteomes" id="UP000837801"/>
    </source>
</evidence>
<organism evidence="2 3">
    <name type="scientific">[Candida] railenensis</name>
    <dbReference type="NCBI Taxonomy" id="45579"/>
    <lineage>
        <taxon>Eukaryota</taxon>
        <taxon>Fungi</taxon>
        <taxon>Dikarya</taxon>
        <taxon>Ascomycota</taxon>
        <taxon>Saccharomycotina</taxon>
        <taxon>Pichiomycetes</taxon>
        <taxon>Debaryomycetaceae</taxon>
        <taxon>Kurtzmaniella</taxon>
    </lineage>
</organism>
<reference evidence="2" key="1">
    <citation type="submission" date="2022-03" db="EMBL/GenBank/DDBJ databases">
        <authorList>
            <person name="Legras J.-L."/>
            <person name="Devillers H."/>
            <person name="Grondin C."/>
        </authorList>
    </citation>
    <scope>NUCLEOTIDE SEQUENCE</scope>
    <source>
        <strain evidence="2">CLIB 1423</strain>
    </source>
</reference>
<evidence type="ECO:0000259" key="1">
    <source>
        <dbReference type="Pfam" id="PF14831"/>
    </source>
</evidence>
<comment type="caution">
    <text evidence="2">The sequence shown here is derived from an EMBL/GenBank/DDBJ whole genome shotgun (WGS) entry which is preliminary data.</text>
</comment>
<evidence type="ECO:0000313" key="2">
    <source>
        <dbReference type="EMBL" id="CAH2356005.1"/>
    </source>
</evidence>
<gene>
    <name evidence="2" type="ORF">CLIB1423_42S00364</name>
</gene>
<dbReference type="AlphaFoldDB" id="A0A9P0QVX4"/>
<dbReference type="Proteomes" id="UP000837801">
    <property type="component" value="Unassembled WGS sequence"/>
</dbReference>
<feature type="domain" description="DUF4484" evidence="1">
    <location>
        <begin position="411"/>
        <end position="566"/>
    </location>
</feature>
<dbReference type="EMBL" id="CAKXYY010000042">
    <property type="protein sequence ID" value="CAH2356005.1"/>
    <property type="molecule type" value="Genomic_DNA"/>
</dbReference>
<dbReference type="GO" id="GO:0005811">
    <property type="term" value="C:lipid droplet"/>
    <property type="evidence" value="ECO:0007669"/>
    <property type="project" value="TreeGrafter"/>
</dbReference>